<dbReference type="Proteomes" id="UP001374803">
    <property type="component" value="Chromosome"/>
</dbReference>
<feature type="chain" id="PRO_5046803012" evidence="1">
    <location>
        <begin position="24"/>
        <end position="341"/>
    </location>
</feature>
<keyword evidence="3" id="KW-1185">Reference proteome</keyword>
<gene>
    <name evidence="2" type="ORF">LVJ94_36040</name>
</gene>
<keyword evidence="1" id="KW-0732">Signal</keyword>
<organism evidence="2 3">
    <name type="scientific">Pendulispora rubella</name>
    <dbReference type="NCBI Taxonomy" id="2741070"/>
    <lineage>
        <taxon>Bacteria</taxon>
        <taxon>Pseudomonadati</taxon>
        <taxon>Myxococcota</taxon>
        <taxon>Myxococcia</taxon>
        <taxon>Myxococcales</taxon>
        <taxon>Sorangiineae</taxon>
        <taxon>Pendulisporaceae</taxon>
        <taxon>Pendulispora</taxon>
    </lineage>
</organism>
<proteinExistence type="predicted"/>
<feature type="signal peptide" evidence="1">
    <location>
        <begin position="1"/>
        <end position="23"/>
    </location>
</feature>
<accession>A0ABZ2KUF0</accession>
<dbReference type="RefSeq" id="WP_394831943.1">
    <property type="nucleotide sequence ID" value="NZ_CP089929.1"/>
</dbReference>
<reference evidence="2" key="1">
    <citation type="submission" date="2021-12" db="EMBL/GenBank/DDBJ databases">
        <title>Discovery of the Pendulisporaceae a myxobacterial family with distinct sporulation behavior and unique specialized metabolism.</title>
        <authorList>
            <person name="Garcia R."/>
            <person name="Popoff A."/>
            <person name="Bader C.D."/>
            <person name="Loehr J."/>
            <person name="Walesch S."/>
            <person name="Walt C."/>
            <person name="Boldt J."/>
            <person name="Bunk B."/>
            <person name="Haeckl F.J.F.P.J."/>
            <person name="Gunesch A.P."/>
            <person name="Birkelbach J."/>
            <person name="Nuebel U."/>
            <person name="Pietschmann T."/>
            <person name="Bach T."/>
            <person name="Mueller R."/>
        </authorList>
    </citation>
    <scope>NUCLEOTIDE SEQUENCE</scope>
    <source>
        <strain evidence="2">MSr11367</strain>
    </source>
</reference>
<name>A0ABZ2KUF0_9BACT</name>
<evidence type="ECO:0000256" key="1">
    <source>
        <dbReference type="SAM" id="SignalP"/>
    </source>
</evidence>
<dbReference type="PROSITE" id="PS51257">
    <property type="entry name" value="PROKAR_LIPOPROTEIN"/>
    <property type="match status" value="1"/>
</dbReference>
<evidence type="ECO:0000313" key="2">
    <source>
        <dbReference type="EMBL" id="WXB02316.1"/>
    </source>
</evidence>
<sequence length="341" mass="35868">MTRRLVVLALAVAAMVGCGGAPAAPPTPPLPPLHLQPTSDLAPAAGLSWLVEVRPRELLADPQMADAMRELFPDAKFETFARRHGGIDVRKLDELTVAAYTNTTLFLGHGVFDPTRVEGAFADRARVEGRGIDRKSSDPLGTIVRTWGAVNGERQQLAIFGHEAVGLEVGRFGPLRAAEYFAQERLKKASPALRATPLDRAAELLSVSSSAKPPFSAFAPGPFTGQYEEALGGLFRAATAAAVSVRVAPGSPDGARLAVRIALLGSFQEDGPKVTQRFAAAIHVLSESSLGRLCGLNAPISGPTVGVVPDGLVAEMTISANTLFRGLRAATGASVDELMRH</sequence>
<protein>
    <submittedName>
        <fullName evidence="2">Uncharacterized protein</fullName>
    </submittedName>
</protein>
<dbReference type="EMBL" id="CP089983">
    <property type="protein sequence ID" value="WXB02316.1"/>
    <property type="molecule type" value="Genomic_DNA"/>
</dbReference>
<evidence type="ECO:0000313" key="3">
    <source>
        <dbReference type="Proteomes" id="UP001374803"/>
    </source>
</evidence>